<keyword evidence="3" id="KW-1185">Reference proteome</keyword>
<accession>A0ABP9IEE1</accession>
<dbReference type="RefSeq" id="WP_226028146.1">
    <property type="nucleotide sequence ID" value="NZ_BAABIV010000016.1"/>
</dbReference>
<sequence length="255" mass="27154">MNPGTPPDLPPDPRTLSWYDRAALLTARAAAADVLTSRSMALRNMVWAWLAAVVVAGGWFFAWAGLGWYLGLEDAADADLLVTVVLVLVALLAAGAALAAFARLVRRGRAAHRLLEAWTALDRLPPARALPPGNIPQPLASTWDLMRAGQPWKNTVPLDGRRYLVYLSGKSLMWMAAPVAPLLVGVVLVLVALVGGLGQEDGGAYSQVAVAGAGTAIAAVGLWGVGKGLRHYTWALREARARISEEKTWPLLTAR</sequence>
<name>A0ABP9IEE1_9ACTN</name>
<evidence type="ECO:0000256" key="1">
    <source>
        <dbReference type="SAM" id="Phobius"/>
    </source>
</evidence>
<evidence type="ECO:0000313" key="3">
    <source>
        <dbReference type="Proteomes" id="UP001500610"/>
    </source>
</evidence>
<protein>
    <submittedName>
        <fullName evidence="2">Uncharacterized protein</fullName>
    </submittedName>
</protein>
<feature type="transmembrane region" description="Helical" evidence="1">
    <location>
        <begin position="81"/>
        <end position="105"/>
    </location>
</feature>
<evidence type="ECO:0000313" key="2">
    <source>
        <dbReference type="EMBL" id="GAA4995349.1"/>
    </source>
</evidence>
<feature type="transmembrane region" description="Helical" evidence="1">
    <location>
        <begin position="172"/>
        <end position="198"/>
    </location>
</feature>
<keyword evidence="1" id="KW-0472">Membrane</keyword>
<feature type="transmembrane region" description="Helical" evidence="1">
    <location>
        <begin position="46"/>
        <end position="69"/>
    </location>
</feature>
<comment type="caution">
    <text evidence="2">The sequence shown here is derived from an EMBL/GenBank/DDBJ whole genome shotgun (WGS) entry which is preliminary data.</text>
</comment>
<dbReference type="EMBL" id="BAABIV010000016">
    <property type="protein sequence ID" value="GAA4995349.1"/>
    <property type="molecule type" value="Genomic_DNA"/>
</dbReference>
<keyword evidence="1" id="KW-0812">Transmembrane</keyword>
<feature type="transmembrane region" description="Helical" evidence="1">
    <location>
        <begin position="204"/>
        <end position="225"/>
    </location>
</feature>
<gene>
    <name evidence="2" type="ORF">GCM10023257_41320</name>
</gene>
<reference evidence="3" key="1">
    <citation type="journal article" date="2019" name="Int. J. Syst. Evol. Microbiol.">
        <title>The Global Catalogue of Microorganisms (GCM) 10K type strain sequencing project: providing services to taxonomists for standard genome sequencing and annotation.</title>
        <authorList>
            <consortium name="The Broad Institute Genomics Platform"/>
            <consortium name="The Broad Institute Genome Sequencing Center for Infectious Disease"/>
            <person name="Wu L."/>
            <person name="Ma J."/>
        </authorList>
    </citation>
    <scope>NUCLEOTIDE SEQUENCE [LARGE SCALE GENOMIC DNA]</scope>
    <source>
        <strain evidence="3">JCM 17657</strain>
    </source>
</reference>
<organism evidence="2 3">
    <name type="scientific">Streptomyces hyderabadensis</name>
    <dbReference type="NCBI Taxonomy" id="598549"/>
    <lineage>
        <taxon>Bacteria</taxon>
        <taxon>Bacillati</taxon>
        <taxon>Actinomycetota</taxon>
        <taxon>Actinomycetes</taxon>
        <taxon>Kitasatosporales</taxon>
        <taxon>Streptomycetaceae</taxon>
        <taxon>Streptomyces</taxon>
    </lineage>
</organism>
<keyword evidence="1" id="KW-1133">Transmembrane helix</keyword>
<dbReference type="Proteomes" id="UP001500610">
    <property type="component" value="Unassembled WGS sequence"/>
</dbReference>
<proteinExistence type="predicted"/>